<proteinExistence type="predicted"/>
<protein>
    <submittedName>
        <fullName evidence="2">Uncharacterized protein</fullName>
    </submittedName>
</protein>
<feature type="region of interest" description="Disordered" evidence="1">
    <location>
        <begin position="198"/>
        <end position="247"/>
    </location>
</feature>
<accession>A0AAV7PIP0</accession>
<dbReference type="AlphaFoldDB" id="A0AAV7PIP0"/>
<evidence type="ECO:0000256" key="1">
    <source>
        <dbReference type="SAM" id="MobiDB-lite"/>
    </source>
</evidence>
<dbReference type="EMBL" id="JANPWB010000011">
    <property type="protein sequence ID" value="KAJ1126970.1"/>
    <property type="molecule type" value="Genomic_DNA"/>
</dbReference>
<dbReference type="InterPro" id="IPR004244">
    <property type="entry name" value="Transposase_22"/>
</dbReference>
<name>A0AAV7PIP0_PLEWA</name>
<dbReference type="Gene3D" id="3.30.250.20">
    <property type="entry name" value="L1 transposable element, C-terminal domain"/>
    <property type="match status" value="1"/>
</dbReference>
<evidence type="ECO:0000313" key="3">
    <source>
        <dbReference type="Proteomes" id="UP001066276"/>
    </source>
</evidence>
<keyword evidence="3" id="KW-1185">Reference proteome</keyword>
<gene>
    <name evidence="2" type="ORF">NDU88_005376</name>
</gene>
<dbReference type="Proteomes" id="UP001066276">
    <property type="component" value="Chromosome 7"/>
</dbReference>
<organism evidence="2 3">
    <name type="scientific">Pleurodeles waltl</name>
    <name type="common">Iberian ribbed newt</name>
    <dbReference type="NCBI Taxonomy" id="8319"/>
    <lineage>
        <taxon>Eukaryota</taxon>
        <taxon>Metazoa</taxon>
        <taxon>Chordata</taxon>
        <taxon>Craniata</taxon>
        <taxon>Vertebrata</taxon>
        <taxon>Euteleostomi</taxon>
        <taxon>Amphibia</taxon>
        <taxon>Batrachia</taxon>
        <taxon>Caudata</taxon>
        <taxon>Salamandroidea</taxon>
        <taxon>Salamandridae</taxon>
        <taxon>Pleurodelinae</taxon>
        <taxon>Pleurodeles</taxon>
    </lineage>
</organism>
<reference evidence="2" key="1">
    <citation type="journal article" date="2022" name="bioRxiv">
        <title>Sequencing and chromosome-scale assembly of the giantPleurodeles waltlgenome.</title>
        <authorList>
            <person name="Brown T."/>
            <person name="Elewa A."/>
            <person name="Iarovenko S."/>
            <person name="Subramanian E."/>
            <person name="Araus A.J."/>
            <person name="Petzold A."/>
            <person name="Susuki M."/>
            <person name="Suzuki K.-i.T."/>
            <person name="Hayashi T."/>
            <person name="Toyoda A."/>
            <person name="Oliveira C."/>
            <person name="Osipova E."/>
            <person name="Leigh N.D."/>
            <person name="Simon A."/>
            <person name="Yun M.H."/>
        </authorList>
    </citation>
    <scope>NUCLEOTIDE SEQUENCE</scope>
    <source>
        <strain evidence="2">20211129_DDA</strain>
        <tissue evidence="2">Liver</tissue>
    </source>
</reference>
<dbReference type="InterPro" id="IPR042566">
    <property type="entry name" value="L1_C"/>
</dbReference>
<sequence>MDCHRRKLLILQDKNQGLQYQIEDLENRSRCPNIQIKGVPAQAVTGTQENFVVRLFRHKAPALKEQHSMLDRTHRADRPARTPGQAQNILTCLHHYKQREVIMAAVPDTTSIEFEGHRIGLYQDLSMRTLQRCRLFRPVTELLREEGIRYKWGHPFRLHFTWQNDLRSIRTLEEAQRPDGMVPNLEDRAQKATPQVQLLGTDKGIPKTSNQPRKTHKLSMAESQKERAALLRSRRSQDSIPEVDSDQ</sequence>
<dbReference type="PANTHER" id="PTHR11505">
    <property type="entry name" value="L1 TRANSPOSABLE ELEMENT-RELATED"/>
    <property type="match status" value="1"/>
</dbReference>
<evidence type="ECO:0000313" key="2">
    <source>
        <dbReference type="EMBL" id="KAJ1126970.1"/>
    </source>
</evidence>
<comment type="caution">
    <text evidence="2">The sequence shown here is derived from an EMBL/GenBank/DDBJ whole genome shotgun (WGS) entry which is preliminary data.</text>
</comment>